<proteinExistence type="predicted"/>
<dbReference type="PANTHER" id="PTHR36454:SF1">
    <property type="entry name" value="DUF1015 DOMAIN-CONTAINING PROTEIN"/>
    <property type="match status" value="1"/>
</dbReference>
<dbReference type="Pfam" id="PF06245">
    <property type="entry name" value="DUF1015"/>
    <property type="match status" value="1"/>
</dbReference>
<dbReference type="PANTHER" id="PTHR36454">
    <property type="entry name" value="LMO2823 PROTEIN"/>
    <property type="match status" value="1"/>
</dbReference>
<dbReference type="RefSeq" id="WP_147031946.1">
    <property type="nucleotide sequence ID" value="NZ_CP042436.1"/>
</dbReference>
<accession>A0A5B8UW67</accession>
<dbReference type="OrthoDB" id="9781616at2"/>
<dbReference type="Proteomes" id="UP000321479">
    <property type="component" value="Chromosome"/>
</dbReference>
<dbReference type="KEGG" id="mgin:FRZ54_12555"/>
<keyword evidence="2" id="KW-1185">Reference proteome</keyword>
<reference evidence="1 2" key="1">
    <citation type="journal article" date="2017" name="Curr. Microbiol.">
        <title>Mucilaginibacter ginsenosidivorans sp. nov., Isolated from Soil of Ginseng Field.</title>
        <authorList>
            <person name="Kim M.M."/>
            <person name="Siddiqi M.Z."/>
            <person name="Im W.T."/>
        </authorList>
    </citation>
    <scope>NUCLEOTIDE SEQUENCE [LARGE SCALE GENOMIC DNA]</scope>
    <source>
        <strain evidence="1 2">Gsoil 3017</strain>
    </source>
</reference>
<dbReference type="InterPro" id="IPR008323">
    <property type="entry name" value="UCP033563"/>
</dbReference>
<protein>
    <submittedName>
        <fullName evidence="1">DUF1015 domain-containing protein</fullName>
    </submittedName>
</protein>
<dbReference type="AlphaFoldDB" id="A0A5B8UW67"/>
<evidence type="ECO:0000313" key="1">
    <source>
        <dbReference type="EMBL" id="QEC63370.1"/>
    </source>
</evidence>
<dbReference type="EMBL" id="CP042436">
    <property type="protein sequence ID" value="QEC63370.1"/>
    <property type="molecule type" value="Genomic_DNA"/>
</dbReference>
<evidence type="ECO:0000313" key="2">
    <source>
        <dbReference type="Proteomes" id="UP000321479"/>
    </source>
</evidence>
<gene>
    <name evidence="1" type="ORF">FRZ54_12555</name>
</gene>
<organism evidence="1 2">
    <name type="scientific">Mucilaginibacter ginsenosidivorans</name>
    <dbReference type="NCBI Taxonomy" id="398053"/>
    <lineage>
        <taxon>Bacteria</taxon>
        <taxon>Pseudomonadati</taxon>
        <taxon>Bacteroidota</taxon>
        <taxon>Sphingobacteriia</taxon>
        <taxon>Sphingobacteriales</taxon>
        <taxon>Sphingobacteriaceae</taxon>
        <taxon>Mucilaginibacter</taxon>
    </lineage>
</organism>
<name>A0A5B8UW67_9SPHI</name>
<sequence length="404" mass="45357">MASIKPFRALRPNPLYATSLIQTSPQVQSVAGDSHYADGLPVLKIALEIGARHRPETTEGQAKAYEDIRHTLNELIKQGLLQSGDKPAMYVYEVTHKTYRQTAIWALTGLEDYTNGTIKTHELTFADSVRRIKNYRKNTRLEGSPILMTYTPSVTVNRIIAETMAAGHNKISISNHEAAHVLWRIEDEATLKELVAAFARVKTVYLADGHHRLESAYRLAHEQRENREPVFNTISALYMATDQLRIQEFDRVVFPDPAPGKEDLLNRIRERFELTRADAPVQPRDFNRIGMYAFGEWFELTPRNIPIGNFASRLDASILQEQLLAPVFGIVDPVNDKRLKCIGGAGALSEIRGLINGCPDAVAFTLCPLSIDQLIHVADAGEILPPKSTWIDPKVPYGLLLYQH</sequence>